<reference evidence="1" key="1">
    <citation type="journal article" date="2023" name="PLoS Negl. Trop. Dis.">
        <title>A genome sequence for Biomphalaria pfeifferi, the major vector snail for the human-infecting parasite Schistosoma mansoni.</title>
        <authorList>
            <person name="Bu L."/>
            <person name="Lu L."/>
            <person name="Laidemitt M.R."/>
            <person name="Zhang S.M."/>
            <person name="Mutuku M."/>
            <person name="Mkoji G."/>
            <person name="Steinauer M."/>
            <person name="Loker E.S."/>
        </authorList>
    </citation>
    <scope>NUCLEOTIDE SEQUENCE</scope>
    <source>
        <strain evidence="1">KasaAsao</strain>
    </source>
</reference>
<evidence type="ECO:0000313" key="2">
    <source>
        <dbReference type="Proteomes" id="UP001233172"/>
    </source>
</evidence>
<dbReference type="EMBL" id="JASAOG010000089">
    <property type="protein sequence ID" value="KAK0053063.1"/>
    <property type="molecule type" value="Genomic_DNA"/>
</dbReference>
<dbReference type="Proteomes" id="UP001233172">
    <property type="component" value="Unassembled WGS sequence"/>
</dbReference>
<dbReference type="AlphaFoldDB" id="A0AAD8BFJ1"/>
<protein>
    <submittedName>
        <fullName evidence="1">Uncharacterized protein</fullName>
    </submittedName>
</protein>
<proteinExistence type="predicted"/>
<name>A0AAD8BFJ1_BIOPF</name>
<accession>A0AAD8BFJ1</accession>
<sequence length="96" mass="10582">MCTSAHISESDFNGGELIPAKPDVVVDEHYKDASWAYLTDEAEKDYVFETMATCGPTTVSRDVYGKLTWRVQTAALETTVIATTSICVKWLASETI</sequence>
<organism evidence="1 2">
    <name type="scientific">Biomphalaria pfeifferi</name>
    <name type="common">Bloodfluke planorb</name>
    <name type="synonym">Freshwater snail</name>
    <dbReference type="NCBI Taxonomy" id="112525"/>
    <lineage>
        <taxon>Eukaryota</taxon>
        <taxon>Metazoa</taxon>
        <taxon>Spiralia</taxon>
        <taxon>Lophotrochozoa</taxon>
        <taxon>Mollusca</taxon>
        <taxon>Gastropoda</taxon>
        <taxon>Heterobranchia</taxon>
        <taxon>Euthyneura</taxon>
        <taxon>Panpulmonata</taxon>
        <taxon>Hygrophila</taxon>
        <taxon>Lymnaeoidea</taxon>
        <taxon>Planorbidae</taxon>
        <taxon>Biomphalaria</taxon>
    </lineage>
</organism>
<gene>
    <name evidence="1" type="ORF">Bpfe_017440</name>
</gene>
<evidence type="ECO:0000313" key="1">
    <source>
        <dbReference type="EMBL" id="KAK0053063.1"/>
    </source>
</evidence>
<feature type="non-terminal residue" evidence="1">
    <location>
        <position position="96"/>
    </location>
</feature>
<reference evidence="1" key="2">
    <citation type="submission" date="2023-04" db="EMBL/GenBank/DDBJ databases">
        <authorList>
            <person name="Bu L."/>
            <person name="Lu L."/>
            <person name="Laidemitt M.R."/>
            <person name="Zhang S.M."/>
            <person name="Mutuku M."/>
            <person name="Mkoji G."/>
            <person name="Steinauer M."/>
            <person name="Loker E.S."/>
        </authorList>
    </citation>
    <scope>NUCLEOTIDE SEQUENCE</scope>
    <source>
        <strain evidence="1">KasaAsao</strain>
        <tissue evidence="1">Whole Snail</tissue>
    </source>
</reference>
<comment type="caution">
    <text evidence="1">The sequence shown here is derived from an EMBL/GenBank/DDBJ whole genome shotgun (WGS) entry which is preliminary data.</text>
</comment>
<keyword evidence="2" id="KW-1185">Reference proteome</keyword>